<dbReference type="SMART" id="SM00653">
    <property type="entry name" value="eIF2B_5"/>
    <property type="match status" value="1"/>
</dbReference>
<dbReference type="InterPro" id="IPR016189">
    <property type="entry name" value="Transl_init_fac_IF2/IF5_N"/>
</dbReference>
<dbReference type="GO" id="GO:0001731">
    <property type="term" value="P:formation of translation preinitiation complex"/>
    <property type="evidence" value="ECO:0007669"/>
    <property type="project" value="TreeGrafter"/>
</dbReference>
<dbReference type="SUPFAM" id="SSF75689">
    <property type="entry name" value="Zinc-binding domain of translation initiation factor 2 beta"/>
    <property type="match status" value="1"/>
</dbReference>
<dbReference type="FunFam" id="3.30.30.170:FF:000001">
    <property type="entry name" value="Eukaryotic translation initiation factor 2 subunit"/>
    <property type="match status" value="1"/>
</dbReference>
<dbReference type="EMBL" id="CALTRL010006371">
    <property type="protein sequence ID" value="CAH7690714.1"/>
    <property type="molecule type" value="Genomic_DNA"/>
</dbReference>
<dbReference type="EMBL" id="CALTRL010003306">
    <property type="protein sequence ID" value="CAH7680474.1"/>
    <property type="molecule type" value="Genomic_DNA"/>
</dbReference>
<sequence length="403" mass="45108">MAEQSTAADNLNPDETERLGLDESEQPLFDSNLRKKKKKKERVVAFDEISVSQQETAEPAKAPGSTSNNIEVEQRDEETKKSSEDLDFSDLIKKKKKKKVTLDLGEDDLGGGKDDDADGTRPEEGSEKDKANLDVSEAVTSEEFADLKKKKKNKKKAFDLEAFERELAQVEGSISTKPTGKEKDDGEKLEDDDEDQDNELGAKTATAEDNLFGRGDDDDQELEAMKSKAQIAAEKKAWLKEPDRDYTYDELLGRFYQALYLSHPSLSAGGTKKRYTLAPPSVHREGNKRSIWANVAEICKKMHRQPEHVIQFLFAELGTSGSVDGNGNLVIKGRFQQKQIENVLRRYIVEYVTCKTCKSPDTLLEKDNRLYFVTCESCGSKRSVSAIKTGFSAQIGKRKTQKG</sequence>
<dbReference type="InterPro" id="IPR016190">
    <property type="entry name" value="Transl_init_fac_IF2/IF5_Zn-bd"/>
</dbReference>
<gene>
    <name evidence="6" type="ORF">PPACK8108_LOCUS13353</name>
    <name evidence="7" type="ORF">PPACK8108_LOCUS26143</name>
</gene>
<evidence type="ECO:0000313" key="6">
    <source>
        <dbReference type="EMBL" id="CAH7680474.1"/>
    </source>
</evidence>
<accession>A0AAV0BW55</accession>
<name>A0AAV0BW55_PHAPC</name>
<dbReference type="GO" id="GO:0031369">
    <property type="term" value="F:translation initiation factor binding"/>
    <property type="evidence" value="ECO:0007669"/>
    <property type="project" value="TreeGrafter"/>
</dbReference>
<feature type="compositionally biased region" description="Basic and acidic residues" evidence="4">
    <location>
        <begin position="110"/>
        <end position="132"/>
    </location>
</feature>
<keyword evidence="3" id="KW-0648">Protein biosynthesis</keyword>
<evidence type="ECO:0000256" key="1">
    <source>
        <dbReference type="ARBA" id="ARBA00010397"/>
    </source>
</evidence>
<evidence type="ECO:0000313" key="8">
    <source>
        <dbReference type="Proteomes" id="UP001153365"/>
    </source>
</evidence>
<keyword evidence="8" id="KW-1185">Reference proteome</keyword>
<comment type="similarity">
    <text evidence="1">Belongs to the eIF-2-beta/eIF-5 family.</text>
</comment>
<feature type="compositionally biased region" description="Acidic residues" evidence="4">
    <location>
        <begin position="187"/>
        <end position="198"/>
    </location>
</feature>
<dbReference type="AlphaFoldDB" id="A0AAV0BW55"/>
<dbReference type="PANTHER" id="PTHR23001:SF3">
    <property type="entry name" value="EUKARYOTIC TRANSLATION INITIATION FACTOR 2 SUBUNIT 2"/>
    <property type="match status" value="1"/>
</dbReference>
<feature type="region of interest" description="Disordered" evidence="4">
    <location>
        <begin position="1"/>
        <end position="153"/>
    </location>
</feature>
<dbReference type="InterPro" id="IPR002735">
    <property type="entry name" value="Transl_init_fac_IF2/IF5_dom"/>
</dbReference>
<protein>
    <submittedName>
        <fullName evidence="7">Eukaryotic translation initiation factor 2 subunit beta</fullName>
    </submittedName>
</protein>
<dbReference type="GO" id="GO:0003729">
    <property type="term" value="F:mRNA binding"/>
    <property type="evidence" value="ECO:0007669"/>
    <property type="project" value="TreeGrafter"/>
</dbReference>
<reference evidence="7" key="1">
    <citation type="submission" date="2022-06" db="EMBL/GenBank/DDBJ databases">
        <authorList>
            <consortium name="SYNGENTA / RWTH Aachen University"/>
        </authorList>
    </citation>
    <scope>NUCLEOTIDE SEQUENCE</scope>
</reference>
<evidence type="ECO:0000313" key="7">
    <source>
        <dbReference type="EMBL" id="CAH7690714.1"/>
    </source>
</evidence>
<feature type="region of interest" description="Disordered" evidence="4">
    <location>
        <begin position="167"/>
        <end position="218"/>
    </location>
</feature>
<evidence type="ECO:0000256" key="2">
    <source>
        <dbReference type="ARBA" id="ARBA00022540"/>
    </source>
</evidence>
<evidence type="ECO:0000259" key="5">
    <source>
        <dbReference type="SMART" id="SM00653"/>
    </source>
</evidence>
<feature type="domain" description="Translation initiation factor IF2/IF5" evidence="5">
    <location>
        <begin position="272"/>
        <end position="381"/>
    </location>
</feature>
<dbReference type="SUPFAM" id="SSF100966">
    <property type="entry name" value="Translation initiation factor 2 beta, aIF2beta, N-terminal domain"/>
    <property type="match status" value="1"/>
</dbReference>
<dbReference type="Pfam" id="PF01873">
    <property type="entry name" value="eIF-5_eIF-2B"/>
    <property type="match status" value="1"/>
</dbReference>
<dbReference type="InterPro" id="IPR045196">
    <property type="entry name" value="IF2/IF5"/>
</dbReference>
<dbReference type="PANTHER" id="PTHR23001">
    <property type="entry name" value="EUKARYOTIC TRANSLATION INITIATION FACTOR"/>
    <property type="match status" value="1"/>
</dbReference>
<proteinExistence type="inferred from homology"/>
<dbReference type="GO" id="GO:0003743">
    <property type="term" value="F:translation initiation factor activity"/>
    <property type="evidence" value="ECO:0007669"/>
    <property type="project" value="UniProtKB-KW"/>
</dbReference>
<dbReference type="Proteomes" id="UP001153365">
    <property type="component" value="Unassembled WGS sequence"/>
</dbReference>
<comment type="caution">
    <text evidence="7">The sequence shown here is derived from an EMBL/GenBank/DDBJ whole genome shotgun (WGS) entry which is preliminary data.</text>
</comment>
<keyword evidence="2 7" id="KW-0396">Initiation factor</keyword>
<dbReference type="GO" id="GO:0005850">
    <property type="term" value="C:eukaryotic translation initiation factor 2 complex"/>
    <property type="evidence" value="ECO:0007669"/>
    <property type="project" value="TreeGrafter"/>
</dbReference>
<evidence type="ECO:0000256" key="3">
    <source>
        <dbReference type="ARBA" id="ARBA00022917"/>
    </source>
</evidence>
<dbReference type="Gene3D" id="3.30.30.170">
    <property type="match status" value="1"/>
</dbReference>
<organism evidence="7 8">
    <name type="scientific">Phakopsora pachyrhizi</name>
    <name type="common">Asian soybean rust disease fungus</name>
    <dbReference type="NCBI Taxonomy" id="170000"/>
    <lineage>
        <taxon>Eukaryota</taxon>
        <taxon>Fungi</taxon>
        <taxon>Dikarya</taxon>
        <taxon>Basidiomycota</taxon>
        <taxon>Pucciniomycotina</taxon>
        <taxon>Pucciniomycetes</taxon>
        <taxon>Pucciniales</taxon>
        <taxon>Phakopsoraceae</taxon>
        <taxon>Phakopsora</taxon>
    </lineage>
</organism>
<evidence type="ECO:0000256" key="4">
    <source>
        <dbReference type="SAM" id="MobiDB-lite"/>
    </source>
</evidence>